<sequence length="104" mass="11492">MAHHERELVDEVDVEARGGGGRQRAAAAAAAGERMRLTWSCLAMAVLLVWCAVVFHPAHARAAVDGARRPRPPRHRARRLALPLHLWQVRPPRSLCAVQVAAER</sequence>
<feature type="transmembrane region" description="Helical" evidence="2">
    <location>
        <begin position="37"/>
        <end position="55"/>
    </location>
</feature>
<proteinExistence type="predicted"/>
<reference evidence="3" key="2">
    <citation type="submission" date="2015-06" db="UniProtKB">
        <authorList>
            <consortium name="EnsemblPlants"/>
        </authorList>
    </citation>
    <scope>IDENTIFICATION</scope>
</reference>
<name>A0A0E0QR54_ORYRU</name>
<feature type="region of interest" description="Disordered" evidence="1">
    <location>
        <begin position="1"/>
        <end position="22"/>
    </location>
</feature>
<keyword evidence="2" id="KW-0472">Membrane</keyword>
<evidence type="ECO:0000256" key="2">
    <source>
        <dbReference type="SAM" id="Phobius"/>
    </source>
</evidence>
<dbReference type="HOGENOM" id="CLU_2254598_0_0_1"/>
<keyword evidence="2" id="KW-1133">Transmembrane helix</keyword>
<keyword evidence="2" id="KW-0812">Transmembrane</keyword>
<dbReference type="Gramene" id="ORUFI09G10260.1">
    <property type="protein sequence ID" value="ORUFI09G10260.1"/>
    <property type="gene ID" value="ORUFI09G10260"/>
</dbReference>
<evidence type="ECO:0000256" key="1">
    <source>
        <dbReference type="SAM" id="MobiDB-lite"/>
    </source>
</evidence>
<dbReference type="Proteomes" id="UP000008022">
    <property type="component" value="Unassembled WGS sequence"/>
</dbReference>
<dbReference type="AlphaFoldDB" id="A0A0E0QR54"/>
<reference evidence="4" key="1">
    <citation type="submission" date="2013-06" db="EMBL/GenBank/DDBJ databases">
        <authorList>
            <person name="Zhao Q."/>
        </authorList>
    </citation>
    <scope>NUCLEOTIDE SEQUENCE</scope>
    <source>
        <strain evidence="4">cv. W1943</strain>
    </source>
</reference>
<organism evidence="3 4">
    <name type="scientific">Oryza rufipogon</name>
    <name type="common">Brownbeard rice</name>
    <name type="synonym">Asian wild rice</name>
    <dbReference type="NCBI Taxonomy" id="4529"/>
    <lineage>
        <taxon>Eukaryota</taxon>
        <taxon>Viridiplantae</taxon>
        <taxon>Streptophyta</taxon>
        <taxon>Embryophyta</taxon>
        <taxon>Tracheophyta</taxon>
        <taxon>Spermatophyta</taxon>
        <taxon>Magnoliopsida</taxon>
        <taxon>Liliopsida</taxon>
        <taxon>Poales</taxon>
        <taxon>Poaceae</taxon>
        <taxon>BOP clade</taxon>
        <taxon>Oryzoideae</taxon>
        <taxon>Oryzeae</taxon>
        <taxon>Oryzinae</taxon>
        <taxon>Oryza</taxon>
    </lineage>
</organism>
<evidence type="ECO:0000313" key="3">
    <source>
        <dbReference type="EnsemblPlants" id="ORUFI09G10260.1"/>
    </source>
</evidence>
<evidence type="ECO:0000313" key="4">
    <source>
        <dbReference type="Proteomes" id="UP000008022"/>
    </source>
</evidence>
<dbReference type="EnsemblPlants" id="ORUFI09G10260.1">
    <property type="protein sequence ID" value="ORUFI09G10260.1"/>
    <property type="gene ID" value="ORUFI09G10260"/>
</dbReference>
<protein>
    <submittedName>
        <fullName evidence="3">Uncharacterized protein</fullName>
    </submittedName>
</protein>
<keyword evidence="4" id="KW-1185">Reference proteome</keyword>
<accession>A0A0E0QR54</accession>